<keyword evidence="8" id="KW-1185">Reference proteome</keyword>
<dbReference type="PANTHER" id="PTHR43647:SF1">
    <property type="entry name" value="3-KETO-STEROID REDUCTASE ERG27"/>
    <property type="match status" value="1"/>
</dbReference>
<evidence type="ECO:0000256" key="5">
    <source>
        <dbReference type="ARBA" id="ARBA00023098"/>
    </source>
</evidence>
<dbReference type="GO" id="GO:0005789">
    <property type="term" value="C:endoplasmic reticulum membrane"/>
    <property type="evidence" value="ECO:0007669"/>
    <property type="project" value="TreeGrafter"/>
</dbReference>
<evidence type="ECO:0000256" key="6">
    <source>
        <dbReference type="ARBA" id="ARBA00023593"/>
    </source>
</evidence>
<proteinExistence type="inferred from homology"/>
<dbReference type="GO" id="GO:0005811">
    <property type="term" value="C:lipid droplet"/>
    <property type="evidence" value="ECO:0007669"/>
    <property type="project" value="TreeGrafter"/>
</dbReference>
<keyword evidence="1" id="KW-0444">Lipid biosynthesis</keyword>
<dbReference type="InterPro" id="IPR036291">
    <property type="entry name" value="NAD(P)-bd_dom_sf"/>
</dbReference>
<comment type="similarity">
    <text evidence="6">Belongs to the short-chain dehydrogenases/reductases (SDR) family. ERG27 subfamily.</text>
</comment>
<name>A0A2A9NQ32_9AGAR</name>
<sequence>MSPSSRPIIIVTGANGGVGFGICERLLYQLCHSNPTDATAQAFAPPHPDSGSAPHDEQLHLLHPLQCDGLTLIMACRSTTRAEVAKSQLLHSLDARVAWLKSQPTYDGHAEKFRKNVDINVLCLDLADIGSIFQFSNVVVDKYPYISHLIFNAGLASFSRIHWPTAIWQVLTSPMNSVTAPAFYLQHTGELSVDGLGWVWQCNFFGHFILFKSLHKKLLSSPTRARVIWTSSLESSPAYYDPKDWQMTNNLHSYESTKYQIDIVATLLDTLALRDPTHTQPRHFIAQPGICSTSIGKALTTPLLDLIKVMLFYLARMCGSPHHPITPLKAAIPAVHLSLAPLLFITLFNSLPPKPSSKLNADVPPTPLAVRYGAETDRWGHERVGLTPVKEWQRYQPEAEFLLAKCNALYEQLSAVQRAKSAS</sequence>
<dbReference type="GO" id="GO:0006694">
    <property type="term" value="P:steroid biosynthetic process"/>
    <property type="evidence" value="ECO:0007669"/>
    <property type="project" value="UniProtKB-KW"/>
</dbReference>
<dbReference type="EMBL" id="KZ302006">
    <property type="protein sequence ID" value="PFH50347.1"/>
    <property type="molecule type" value="Genomic_DNA"/>
</dbReference>
<evidence type="ECO:0000256" key="1">
    <source>
        <dbReference type="ARBA" id="ARBA00022516"/>
    </source>
</evidence>
<dbReference type="InterPro" id="IPR051593">
    <property type="entry name" value="Ergosterol_Biosynth_ERG27"/>
</dbReference>
<dbReference type="STRING" id="703135.A0A2A9NQ32"/>
<evidence type="ECO:0008006" key="9">
    <source>
        <dbReference type="Google" id="ProtNLM"/>
    </source>
</evidence>
<keyword evidence="3" id="KW-0752">Steroid biosynthesis</keyword>
<dbReference type="Proteomes" id="UP000242287">
    <property type="component" value="Unassembled WGS sequence"/>
</dbReference>
<keyword evidence="2" id="KW-0521">NADP</keyword>
<dbReference type="GO" id="GO:0000253">
    <property type="term" value="F:3-beta-hydroxysteroid 3-dehydrogenase (NADP+) activity"/>
    <property type="evidence" value="ECO:0007669"/>
    <property type="project" value="TreeGrafter"/>
</dbReference>
<evidence type="ECO:0000256" key="4">
    <source>
        <dbReference type="ARBA" id="ARBA00023002"/>
    </source>
</evidence>
<dbReference type="AlphaFoldDB" id="A0A2A9NQ32"/>
<dbReference type="SUPFAM" id="SSF51735">
    <property type="entry name" value="NAD(P)-binding Rossmann-fold domains"/>
    <property type="match status" value="1"/>
</dbReference>
<dbReference type="Gene3D" id="3.40.50.720">
    <property type="entry name" value="NAD(P)-binding Rossmann-like Domain"/>
    <property type="match status" value="1"/>
</dbReference>
<evidence type="ECO:0000256" key="2">
    <source>
        <dbReference type="ARBA" id="ARBA00022857"/>
    </source>
</evidence>
<accession>A0A2A9NQ32</accession>
<keyword evidence="5" id="KW-0443">Lipid metabolism</keyword>
<dbReference type="GO" id="GO:0005741">
    <property type="term" value="C:mitochondrial outer membrane"/>
    <property type="evidence" value="ECO:0007669"/>
    <property type="project" value="TreeGrafter"/>
</dbReference>
<dbReference type="PANTHER" id="PTHR43647">
    <property type="entry name" value="DEHYDROGENASE"/>
    <property type="match status" value="1"/>
</dbReference>
<reference evidence="7 8" key="1">
    <citation type="submission" date="2014-02" db="EMBL/GenBank/DDBJ databases">
        <title>Transposable element dynamics among asymbiotic and ectomycorrhizal Amanita fungi.</title>
        <authorList>
            <consortium name="DOE Joint Genome Institute"/>
            <person name="Hess J."/>
            <person name="Skrede I."/>
            <person name="Wolfe B."/>
            <person name="LaButti K."/>
            <person name="Ohm R.A."/>
            <person name="Grigoriev I.V."/>
            <person name="Pringle A."/>
        </authorList>
    </citation>
    <scope>NUCLEOTIDE SEQUENCE [LARGE SCALE GENOMIC DNA]</scope>
    <source>
        <strain evidence="7 8">SKay4041</strain>
    </source>
</reference>
<keyword evidence="4" id="KW-0560">Oxidoreductase</keyword>
<organism evidence="7 8">
    <name type="scientific">Amanita thiersii Skay4041</name>
    <dbReference type="NCBI Taxonomy" id="703135"/>
    <lineage>
        <taxon>Eukaryota</taxon>
        <taxon>Fungi</taxon>
        <taxon>Dikarya</taxon>
        <taxon>Basidiomycota</taxon>
        <taxon>Agaricomycotina</taxon>
        <taxon>Agaricomycetes</taxon>
        <taxon>Agaricomycetidae</taxon>
        <taxon>Agaricales</taxon>
        <taxon>Pluteineae</taxon>
        <taxon>Amanitaceae</taxon>
        <taxon>Amanita</taxon>
    </lineage>
</organism>
<dbReference type="OrthoDB" id="9989144at2759"/>
<protein>
    <recommendedName>
        <fullName evidence="9">3-keto sterol reductase</fullName>
    </recommendedName>
</protein>
<evidence type="ECO:0000313" key="7">
    <source>
        <dbReference type="EMBL" id="PFH50347.1"/>
    </source>
</evidence>
<gene>
    <name evidence="7" type="ORF">AMATHDRAFT_145345</name>
</gene>
<evidence type="ECO:0000256" key="3">
    <source>
        <dbReference type="ARBA" id="ARBA00022955"/>
    </source>
</evidence>
<evidence type="ECO:0000313" key="8">
    <source>
        <dbReference type="Proteomes" id="UP000242287"/>
    </source>
</evidence>